<keyword evidence="1" id="KW-0620">Polyamine biosynthesis</keyword>
<dbReference type="GO" id="GO:0006596">
    <property type="term" value="P:polyamine biosynthetic process"/>
    <property type="evidence" value="ECO:0007669"/>
    <property type="project" value="UniProtKB-KW"/>
</dbReference>
<dbReference type="AlphaFoldDB" id="A0A5C6M4N2"/>
<reference evidence="2 3" key="1">
    <citation type="submission" date="2019-08" db="EMBL/GenBank/DDBJ databases">
        <title>100 year-old enigma solved: identification of Planctomyces bekefii, the type genus and species of the phylum Planctomycetes.</title>
        <authorList>
            <person name="Svetlana D.N."/>
            <person name="Overmann J."/>
        </authorList>
    </citation>
    <scope>NUCLEOTIDE SEQUENCE [LARGE SCALE GENOMIC DNA]</scope>
    <source>
        <strain evidence="2">Phe10_nw2017</strain>
    </source>
</reference>
<dbReference type="PANTHER" id="PTHR43317">
    <property type="entry name" value="THERMOSPERMINE SYNTHASE ACAULIS5"/>
    <property type="match status" value="1"/>
</dbReference>
<comment type="caution">
    <text evidence="2">The sequence shown here is derived from an EMBL/GenBank/DDBJ whole genome shotgun (WGS) entry which is preliminary data.</text>
</comment>
<proteinExistence type="predicted"/>
<dbReference type="Gene3D" id="3.40.50.150">
    <property type="entry name" value="Vaccinia Virus protein VP39"/>
    <property type="match status" value="1"/>
</dbReference>
<accession>A0A5C6M4N2</accession>
<evidence type="ECO:0000313" key="3">
    <source>
        <dbReference type="Proteomes" id="UP000321083"/>
    </source>
</evidence>
<dbReference type="PANTHER" id="PTHR43317:SF3">
    <property type="entry name" value="BLR2883 PROTEIN"/>
    <property type="match status" value="1"/>
</dbReference>
<dbReference type="SUPFAM" id="SSF53335">
    <property type="entry name" value="S-adenosyl-L-methionine-dependent methyltransferases"/>
    <property type="match status" value="1"/>
</dbReference>
<sequence length="225" mass="23939">MRKWTLLEQAAAPGGATMTLHQSGNDYAIRVNGRELMSSLHHQSEDALAYAASDHLKSTRAPKVLIGGLGLGYTLKAALATLPEDATVVVAELLPEVLRWNSNPAYALAADALKDRRTKVEMGDVADVIKRQSAQFHAILLDADNETTAMNTAGNAELYQLSGLAAVHGALKPGGIVVYWSAGDDPRFKKLMGKSGFQVSTQRIRPTGGSGGSSGGQHFLFLGKR</sequence>
<reference evidence="2 3" key="2">
    <citation type="submission" date="2019-08" db="EMBL/GenBank/DDBJ databases">
        <authorList>
            <person name="Henke P."/>
        </authorList>
    </citation>
    <scope>NUCLEOTIDE SEQUENCE [LARGE SCALE GENOMIC DNA]</scope>
    <source>
        <strain evidence="2">Phe10_nw2017</strain>
    </source>
</reference>
<dbReference type="Proteomes" id="UP000321083">
    <property type="component" value="Unassembled WGS sequence"/>
</dbReference>
<dbReference type="EMBL" id="SRHE01000204">
    <property type="protein sequence ID" value="TWW09686.1"/>
    <property type="molecule type" value="Genomic_DNA"/>
</dbReference>
<dbReference type="InterPro" id="IPR029063">
    <property type="entry name" value="SAM-dependent_MTases_sf"/>
</dbReference>
<protein>
    <submittedName>
        <fullName evidence="2">Spermidine synthase</fullName>
    </submittedName>
</protein>
<name>A0A5C6M4N2_9PLAN</name>
<gene>
    <name evidence="2" type="ORF">E3A20_11830</name>
</gene>
<organism evidence="2 3">
    <name type="scientific">Planctomyces bekefii</name>
    <dbReference type="NCBI Taxonomy" id="1653850"/>
    <lineage>
        <taxon>Bacteria</taxon>
        <taxon>Pseudomonadati</taxon>
        <taxon>Planctomycetota</taxon>
        <taxon>Planctomycetia</taxon>
        <taxon>Planctomycetales</taxon>
        <taxon>Planctomycetaceae</taxon>
        <taxon>Planctomyces</taxon>
    </lineage>
</organism>
<evidence type="ECO:0000256" key="1">
    <source>
        <dbReference type="ARBA" id="ARBA00023115"/>
    </source>
</evidence>
<evidence type="ECO:0000313" key="2">
    <source>
        <dbReference type="EMBL" id="TWW09686.1"/>
    </source>
</evidence>
<keyword evidence="3" id="KW-1185">Reference proteome</keyword>